<organism evidence="2 3">
    <name type="scientific">Toxoplasma gondii p89</name>
    <dbReference type="NCBI Taxonomy" id="943119"/>
    <lineage>
        <taxon>Eukaryota</taxon>
        <taxon>Sar</taxon>
        <taxon>Alveolata</taxon>
        <taxon>Apicomplexa</taxon>
        <taxon>Conoidasida</taxon>
        <taxon>Coccidia</taxon>
        <taxon>Eucoccidiorida</taxon>
        <taxon>Eimeriorina</taxon>
        <taxon>Sarcocystidae</taxon>
        <taxon>Toxoplasma</taxon>
    </lineage>
</organism>
<accession>A0A086JW75</accession>
<feature type="region of interest" description="Disordered" evidence="1">
    <location>
        <begin position="626"/>
        <end position="682"/>
    </location>
</feature>
<feature type="compositionally biased region" description="Low complexity" evidence="1">
    <location>
        <begin position="1145"/>
        <end position="1157"/>
    </location>
</feature>
<proteinExistence type="predicted"/>
<feature type="region of interest" description="Disordered" evidence="1">
    <location>
        <begin position="428"/>
        <end position="537"/>
    </location>
</feature>
<name>A0A086JW75_TOXGO</name>
<feature type="compositionally biased region" description="Basic and acidic residues" evidence="1">
    <location>
        <begin position="930"/>
        <end position="958"/>
    </location>
</feature>
<feature type="compositionally biased region" description="Basic and acidic residues" evidence="1">
    <location>
        <begin position="1199"/>
        <end position="1226"/>
    </location>
</feature>
<feature type="compositionally biased region" description="Basic and acidic residues" evidence="1">
    <location>
        <begin position="1158"/>
        <end position="1171"/>
    </location>
</feature>
<feature type="compositionally biased region" description="Acidic residues" evidence="1">
    <location>
        <begin position="918"/>
        <end position="929"/>
    </location>
</feature>
<dbReference type="VEuPathDB" id="ToxoDB:TGP89_221640"/>
<dbReference type="OrthoDB" id="10411284at2759"/>
<feature type="compositionally biased region" description="Basic and acidic residues" evidence="1">
    <location>
        <begin position="1126"/>
        <end position="1142"/>
    </location>
</feature>
<evidence type="ECO:0000313" key="2">
    <source>
        <dbReference type="EMBL" id="KFG36393.1"/>
    </source>
</evidence>
<feature type="compositionally biased region" description="Low complexity" evidence="1">
    <location>
        <begin position="278"/>
        <end position="294"/>
    </location>
</feature>
<feature type="compositionally biased region" description="Basic residues" evidence="1">
    <location>
        <begin position="959"/>
        <end position="969"/>
    </location>
</feature>
<feature type="compositionally biased region" description="Basic and acidic residues" evidence="1">
    <location>
        <begin position="577"/>
        <end position="586"/>
    </location>
</feature>
<feature type="region of interest" description="Disordered" evidence="1">
    <location>
        <begin position="17"/>
        <end position="38"/>
    </location>
</feature>
<evidence type="ECO:0000256" key="1">
    <source>
        <dbReference type="SAM" id="MobiDB-lite"/>
    </source>
</evidence>
<feature type="compositionally biased region" description="Basic and acidic residues" evidence="1">
    <location>
        <begin position="137"/>
        <end position="155"/>
    </location>
</feature>
<feature type="region of interest" description="Disordered" evidence="1">
    <location>
        <begin position="1075"/>
        <end position="1095"/>
    </location>
</feature>
<feature type="compositionally biased region" description="Low complexity" evidence="1">
    <location>
        <begin position="1115"/>
        <end position="1124"/>
    </location>
</feature>
<feature type="region of interest" description="Disordered" evidence="1">
    <location>
        <begin position="893"/>
        <end position="969"/>
    </location>
</feature>
<feature type="compositionally biased region" description="Polar residues" evidence="1">
    <location>
        <begin position="203"/>
        <end position="214"/>
    </location>
</feature>
<feature type="compositionally biased region" description="Low complexity" evidence="1">
    <location>
        <begin position="734"/>
        <end position="749"/>
    </location>
</feature>
<dbReference type="EMBL" id="AEYI02001521">
    <property type="protein sequence ID" value="KFG36393.1"/>
    <property type="molecule type" value="Genomic_DNA"/>
</dbReference>
<feature type="compositionally biased region" description="Basic and acidic residues" evidence="1">
    <location>
        <begin position="500"/>
        <end position="517"/>
    </location>
</feature>
<gene>
    <name evidence="2" type="ORF">TGP89_221640</name>
</gene>
<feature type="compositionally biased region" description="Polar residues" evidence="1">
    <location>
        <begin position="223"/>
        <end position="244"/>
    </location>
</feature>
<evidence type="ECO:0000313" key="3">
    <source>
        <dbReference type="Proteomes" id="UP000028828"/>
    </source>
</evidence>
<protein>
    <submittedName>
        <fullName evidence="2">Putative ppg3</fullName>
    </submittedName>
</protein>
<feature type="region of interest" description="Disordered" evidence="1">
    <location>
        <begin position="717"/>
        <end position="749"/>
    </location>
</feature>
<feature type="compositionally biased region" description="Basic and acidic residues" evidence="1">
    <location>
        <begin position="1178"/>
        <end position="1192"/>
    </location>
</feature>
<comment type="caution">
    <text evidence="2">The sequence shown here is derived from an EMBL/GenBank/DDBJ whole genome shotgun (WGS) entry which is preliminary data.</text>
</comment>
<feature type="region of interest" description="Disordered" evidence="1">
    <location>
        <begin position="577"/>
        <end position="601"/>
    </location>
</feature>
<sequence>MSRPTYTFVTLSPSAVSSDVLSSLPGADSPSLSGAATSPTSSALIFSRFSTQIEGPRSVADATRPSAVTIRVGRRPSLLSGSTGAVAPPVSESAALIGRALDDGGERVKAWCGDVSSPLASSSQECCSARLTTTGVTEERAQSRGEQWRKEKDYGCTENVKQSSVPGSLPKSSHETDQDAKSVALSLQKSAPQTRATVPPAPQNLSASSQQSPRLSGCLFRSQAASTTAPPRQAGSLASDNASLDSFFPPPSTHMSASGPPQKKPLSSLVKPLTSSPPSCLESERVSSSSRRRAAAPLAAAPTFSPVCLPAPAFSPPIETRRLSVPEFDGRELPALAQEDAAMMLRDFAALLQRLECLGREGSKGPERPLTSGGRVEATFVETLECEGRQSLREATAWRRRLQEQAIMCASMHARLEYLFTEEKRHVKETEGVGTGDKTHGEADTGDATRDRPQDGCSQFPEVHTNSSDSALCRGKHGVCPETEQAARSSRGASGRGKLRSCDRGGHTDVEGRERNAHVPGAAKTSGERSTVAESNRSRLHLSKLRQDFSRLQHQYERLLLLLDAQVLPFSSRESAPFREAEDRMDPAATPSAREANTTDGDRHDLLQLLDFSHFAGECDGRASRRFARTRSEERPSAIAASGFSQGSARLLGHGGTGSLSGRPSTLRQRTTDAKASSPSFLASSLPLSLPPYPVPPPPHPLFAEVTEDVLLPPLRCGPSRAGPSRPATGCGEGAAASSEGASPSVSFVPSSASLWRPTSLQEVDEHLEETQREEQLEQLRHLEQCVHVLHELHLNLAGDVAAAEEPILTAVDETENACGQVAQANRELVDASLRRSRWWGLQGGGAAAAAGVVVGAAAAGPAGALAGAVIGAVLGAGSGGALRRQHRKKIKKIGERLERRRRRPPLQARGARNGAFVEEDDAVEETPEREDREGEGERKERGERHRGQDSVRLERKLGRQGRKARIRERRAEIPEKRERTRGAVPWIPSVAAFGVAAPRLDRVAAPTALHGSLQSLSGLSSAGSTTHASEAQLADHADHLSVHFGTSRGSLAHSSSSASSAYFARSTLSSRALWGGSSRVEDPPSILPDSNVSEKQCAPETASLSFSFPFSSGGASAFPPSSSVQRREARGQERRRERSEEATLSVSSRVLSSQRDSAGRRGTEGFDCHARQQGLLRDPERSTGAAKRDGVQEPQPEGTHERERHRGIRELVEQSRREGDAERQSVKGRLSRVPRSSGLPRVSWILRSSGAGLWGAPPASARVAGPKETG</sequence>
<dbReference type="AlphaFoldDB" id="A0A086JW75"/>
<feature type="compositionally biased region" description="Basic and acidic residues" evidence="1">
    <location>
        <begin position="428"/>
        <end position="454"/>
    </location>
</feature>
<feature type="region of interest" description="Disordered" evidence="1">
    <location>
        <begin position="1115"/>
        <end position="1271"/>
    </location>
</feature>
<reference evidence="2 3" key="1">
    <citation type="submission" date="2014-03" db="EMBL/GenBank/DDBJ databases">
        <authorList>
            <person name="Sibley D."/>
            <person name="Venepally P."/>
            <person name="Karamycheva S."/>
            <person name="Hadjithomas M."/>
            <person name="Khan A."/>
            <person name="Brunk B."/>
            <person name="Roos D."/>
            <person name="Caler E."/>
            <person name="Lorenzi H."/>
        </authorList>
    </citation>
    <scope>NUCLEOTIDE SEQUENCE [LARGE SCALE GENOMIC DNA]</scope>
    <source>
        <strain evidence="3">p89</strain>
    </source>
</reference>
<dbReference type="Proteomes" id="UP000028828">
    <property type="component" value="Unassembled WGS sequence"/>
</dbReference>
<feature type="region of interest" description="Disordered" evidence="1">
    <location>
        <begin position="132"/>
        <end position="294"/>
    </location>
</feature>
<feature type="compositionally biased region" description="Polar residues" evidence="1">
    <location>
        <begin position="185"/>
        <end position="196"/>
    </location>
</feature>